<evidence type="ECO:0000313" key="3">
    <source>
        <dbReference type="Proteomes" id="UP000004995"/>
    </source>
</evidence>
<evidence type="ECO:0000313" key="2">
    <source>
        <dbReference type="EnsemblPlants" id="KQK88543"/>
    </source>
</evidence>
<dbReference type="HOGENOM" id="CLU_3261508_0_0_1"/>
<dbReference type="AlphaFoldDB" id="K4APH5"/>
<organism evidence="2 3">
    <name type="scientific">Setaria italica</name>
    <name type="common">Foxtail millet</name>
    <name type="synonym">Panicum italicum</name>
    <dbReference type="NCBI Taxonomy" id="4555"/>
    <lineage>
        <taxon>Eukaryota</taxon>
        <taxon>Viridiplantae</taxon>
        <taxon>Streptophyta</taxon>
        <taxon>Embryophyta</taxon>
        <taxon>Tracheophyta</taxon>
        <taxon>Spermatophyta</taxon>
        <taxon>Magnoliopsida</taxon>
        <taxon>Liliopsida</taxon>
        <taxon>Poales</taxon>
        <taxon>Poaceae</taxon>
        <taxon>PACMAD clade</taxon>
        <taxon>Panicoideae</taxon>
        <taxon>Panicodae</taxon>
        <taxon>Paniceae</taxon>
        <taxon>Cenchrinae</taxon>
        <taxon>Setaria</taxon>
    </lineage>
</organism>
<name>K4APH5_SETIT</name>
<reference evidence="2" key="2">
    <citation type="submission" date="2018-08" db="UniProtKB">
        <authorList>
            <consortium name="EnsemblPlants"/>
        </authorList>
    </citation>
    <scope>IDENTIFICATION</scope>
    <source>
        <strain evidence="2">Yugu1</strain>
    </source>
</reference>
<accession>K4APH5</accession>
<dbReference type="Gramene" id="KQK88543">
    <property type="protein sequence ID" value="KQK88543"/>
    <property type="gene ID" value="SETIT_040823mg"/>
</dbReference>
<keyword evidence="3" id="KW-1185">Reference proteome</keyword>
<reference evidence="3" key="1">
    <citation type="journal article" date="2012" name="Nat. Biotechnol.">
        <title>Reference genome sequence of the model plant Setaria.</title>
        <authorList>
            <person name="Bennetzen J.L."/>
            <person name="Schmutz J."/>
            <person name="Wang H."/>
            <person name="Percifield R."/>
            <person name="Hawkins J."/>
            <person name="Pontaroli A.C."/>
            <person name="Estep M."/>
            <person name="Feng L."/>
            <person name="Vaughn J.N."/>
            <person name="Grimwood J."/>
            <person name="Jenkins J."/>
            <person name="Barry K."/>
            <person name="Lindquist E."/>
            <person name="Hellsten U."/>
            <person name="Deshpande S."/>
            <person name="Wang X."/>
            <person name="Wu X."/>
            <person name="Mitros T."/>
            <person name="Triplett J."/>
            <person name="Yang X."/>
            <person name="Ye C.Y."/>
            <person name="Mauro-Herrera M."/>
            <person name="Wang L."/>
            <person name="Li P."/>
            <person name="Sharma M."/>
            <person name="Sharma R."/>
            <person name="Ronald P.C."/>
            <person name="Panaud O."/>
            <person name="Kellogg E.A."/>
            <person name="Brutnell T.P."/>
            <person name="Doust A.N."/>
            <person name="Tuskan G.A."/>
            <person name="Rokhsar D."/>
            <person name="Devos K.M."/>
        </authorList>
    </citation>
    <scope>NUCLEOTIDE SEQUENCE [LARGE SCALE GENOMIC DNA]</scope>
    <source>
        <strain evidence="3">cv. Yugu1</strain>
    </source>
</reference>
<dbReference type="InParanoid" id="K4APH5"/>
<dbReference type="EMBL" id="AGNK02005548">
    <property type="status" value="NOT_ANNOTATED_CDS"/>
    <property type="molecule type" value="Genomic_DNA"/>
</dbReference>
<protein>
    <submittedName>
        <fullName evidence="2">Uncharacterized protein</fullName>
    </submittedName>
</protein>
<evidence type="ECO:0000256" key="1">
    <source>
        <dbReference type="SAM" id="MobiDB-lite"/>
    </source>
</evidence>
<dbReference type="EnsemblPlants" id="KQK88543">
    <property type="protein sequence ID" value="KQK88543"/>
    <property type="gene ID" value="SETIT_040823mg"/>
</dbReference>
<proteinExistence type="predicted"/>
<feature type="region of interest" description="Disordered" evidence="1">
    <location>
        <begin position="1"/>
        <end position="42"/>
    </location>
</feature>
<dbReference type="Proteomes" id="UP000004995">
    <property type="component" value="Unassembled WGS sequence"/>
</dbReference>
<sequence length="42" mass="4736">MASSRAPSPFRPGDCLCARHLRPQPPRRPSRRWPSSCHAPRG</sequence>